<gene>
    <name evidence="2" type="ORF">GA0070620_1352</name>
</gene>
<dbReference type="STRING" id="307121.GA0070620_1352"/>
<evidence type="ECO:0000313" key="3">
    <source>
        <dbReference type="Proteomes" id="UP000199393"/>
    </source>
</evidence>
<dbReference type="EMBL" id="LT598496">
    <property type="protein sequence ID" value="SBV25870.1"/>
    <property type="molecule type" value="Genomic_DNA"/>
</dbReference>
<protein>
    <submittedName>
        <fullName evidence="2">Uncharacterized protein</fullName>
    </submittedName>
</protein>
<sequence>MWWWIHRDSVIACDHDGRVRNRPSQRWVTVTGVPVLVDADPEGREITACPMYGPTVKPCAKTLRVRVGYSDWLRVDGRRVVLSHLDGLTDGTPPGLVHQRVRDPGQGFLGADR</sequence>
<dbReference type="OrthoDB" id="3078369at2"/>
<dbReference type="RefSeq" id="WP_091589054.1">
    <property type="nucleotide sequence ID" value="NZ_JBHRWG010000003.1"/>
</dbReference>
<dbReference type="AlphaFoldDB" id="A0A1C3MZW6"/>
<accession>A0A1C3MZW6</accession>
<name>A0A1C3MZW6_9ACTN</name>
<evidence type="ECO:0000313" key="2">
    <source>
        <dbReference type="EMBL" id="SBV25870.1"/>
    </source>
</evidence>
<dbReference type="Proteomes" id="UP000199393">
    <property type="component" value="Chromosome I"/>
</dbReference>
<organism evidence="2 3">
    <name type="scientific">Micromonospora krabiensis</name>
    <dbReference type="NCBI Taxonomy" id="307121"/>
    <lineage>
        <taxon>Bacteria</taxon>
        <taxon>Bacillati</taxon>
        <taxon>Actinomycetota</taxon>
        <taxon>Actinomycetes</taxon>
        <taxon>Micromonosporales</taxon>
        <taxon>Micromonosporaceae</taxon>
        <taxon>Micromonospora</taxon>
    </lineage>
</organism>
<reference evidence="3" key="1">
    <citation type="submission" date="2016-06" db="EMBL/GenBank/DDBJ databases">
        <authorList>
            <person name="Varghese N."/>
        </authorList>
    </citation>
    <scope>NUCLEOTIDE SEQUENCE [LARGE SCALE GENOMIC DNA]</scope>
    <source>
        <strain evidence="3">DSM 45344</strain>
    </source>
</reference>
<feature type="region of interest" description="Disordered" evidence="1">
    <location>
        <begin position="91"/>
        <end position="113"/>
    </location>
</feature>
<proteinExistence type="predicted"/>
<dbReference type="PATRIC" id="fig|307121.4.peg.1387"/>
<keyword evidence="3" id="KW-1185">Reference proteome</keyword>
<evidence type="ECO:0000256" key="1">
    <source>
        <dbReference type="SAM" id="MobiDB-lite"/>
    </source>
</evidence>